<dbReference type="SMART" id="SM00138">
    <property type="entry name" value="MeTrc"/>
    <property type="match status" value="1"/>
</dbReference>
<evidence type="ECO:0000259" key="4">
    <source>
        <dbReference type="PROSITE" id="PS50123"/>
    </source>
</evidence>
<feature type="domain" description="CheR-type methyltransferase" evidence="4">
    <location>
        <begin position="1"/>
        <end position="232"/>
    </location>
</feature>
<dbReference type="AlphaFoldDB" id="A0A933LQL8"/>
<dbReference type="InterPro" id="IPR050903">
    <property type="entry name" value="Bact_Chemotaxis_MeTrfase"/>
</dbReference>
<dbReference type="EMBL" id="JACQWF010000355">
    <property type="protein sequence ID" value="MBI4596308.1"/>
    <property type="molecule type" value="Genomic_DNA"/>
</dbReference>
<evidence type="ECO:0000313" key="5">
    <source>
        <dbReference type="EMBL" id="MBI4596308.1"/>
    </source>
</evidence>
<protein>
    <submittedName>
        <fullName evidence="5">Protein-glutamate O-methyltransferase CheR</fullName>
    </submittedName>
</protein>
<dbReference type="InterPro" id="IPR029063">
    <property type="entry name" value="SAM-dependent_MTases_sf"/>
</dbReference>
<dbReference type="Proteomes" id="UP000772181">
    <property type="component" value="Unassembled WGS sequence"/>
</dbReference>
<keyword evidence="1" id="KW-0489">Methyltransferase</keyword>
<dbReference type="SUPFAM" id="SSF53335">
    <property type="entry name" value="S-adenosyl-L-methionine-dependent methyltransferases"/>
    <property type="match status" value="1"/>
</dbReference>
<dbReference type="GO" id="GO:0032259">
    <property type="term" value="P:methylation"/>
    <property type="evidence" value="ECO:0007669"/>
    <property type="project" value="UniProtKB-KW"/>
</dbReference>
<evidence type="ECO:0000256" key="2">
    <source>
        <dbReference type="ARBA" id="ARBA00022679"/>
    </source>
</evidence>
<comment type="caution">
    <text evidence="5">The sequence shown here is derived from an EMBL/GenBank/DDBJ whole genome shotgun (WGS) entry which is preliminary data.</text>
</comment>
<evidence type="ECO:0000256" key="1">
    <source>
        <dbReference type="ARBA" id="ARBA00022603"/>
    </source>
</evidence>
<accession>A0A933LQL8</accession>
<proteinExistence type="predicted"/>
<evidence type="ECO:0000313" key="6">
    <source>
        <dbReference type="Proteomes" id="UP000772181"/>
    </source>
</evidence>
<dbReference type="Pfam" id="PF01739">
    <property type="entry name" value="CheR"/>
    <property type="match status" value="1"/>
</dbReference>
<keyword evidence="3" id="KW-0949">S-adenosyl-L-methionine</keyword>
<dbReference type="PANTHER" id="PTHR24422:SF19">
    <property type="entry name" value="CHEMOTAXIS PROTEIN METHYLTRANSFERASE"/>
    <property type="match status" value="1"/>
</dbReference>
<name>A0A933LQL8_UNCTE</name>
<reference evidence="5" key="1">
    <citation type="submission" date="2020-07" db="EMBL/GenBank/DDBJ databases">
        <title>Huge and variable diversity of episymbiotic CPR bacteria and DPANN archaea in groundwater ecosystems.</title>
        <authorList>
            <person name="He C.Y."/>
            <person name="Keren R."/>
            <person name="Whittaker M."/>
            <person name="Farag I.F."/>
            <person name="Doudna J."/>
            <person name="Cate J.H.D."/>
            <person name="Banfield J.F."/>
        </authorList>
    </citation>
    <scope>NUCLEOTIDE SEQUENCE</scope>
    <source>
        <strain evidence="5">NC_groundwater_1482_Ag_S-0.65um_47_24</strain>
    </source>
</reference>
<keyword evidence="2" id="KW-0808">Transferase</keyword>
<dbReference type="PROSITE" id="PS50123">
    <property type="entry name" value="CHER"/>
    <property type="match status" value="1"/>
</dbReference>
<gene>
    <name evidence="5" type="ORF">HY730_08040</name>
</gene>
<dbReference type="SUPFAM" id="SSF47757">
    <property type="entry name" value="Chemotaxis receptor methyltransferase CheR, N-terminal domain"/>
    <property type="match status" value="1"/>
</dbReference>
<dbReference type="PRINTS" id="PR00996">
    <property type="entry name" value="CHERMTFRASE"/>
</dbReference>
<dbReference type="Gene3D" id="3.40.50.150">
    <property type="entry name" value="Vaccinia Virus protein VP39"/>
    <property type="match status" value="1"/>
</dbReference>
<evidence type="ECO:0000256" key="3">
    <source>
        <dbReference type="ARBA" id="ARBA00022691"/>
    </source>
</evidence>
<dbReference type="InterPro" id="IPR022642">
    <property type="entry name" value="CheR_C"/>
</dbReference>
<sequence>MDDYEFGYLKRKVLAWTGIDLDSYKSQHMRRRLDSVVFASSCSVIQYCERLQNELETLRKLRDFLTINVSEFFRDTEQFDLLKNAILPDLLTRNHKLNIWSAGCSHGGEPYSVAMILDEISPGVKHRILATDIDEGVLARARNRGPYSSQDVRNVGRFRLQKYFAESPGGYWIKDVVKQEVEFRQLNLLGDCFETGFDLILCRNVIIYFTEKAKARLIEGFYKSLKDNGVLF</sequence>
<organism evidence="5 6">
    <name type="scientific">Tectimicrobiota bacterium</name>
    <dbReference type="NCBI Taxonomy" id="2528274"/>
    <lineage>
        <taxon>Bacteria</taxon>
        <taxon>Pseudomonadati</taxon>
        <taxon>Nitrospinota/Tectimicrobiota group</taxon>
        <taxon>Candidatus Tectimicrobiota</taxon>
    </lineage>
</organism>
<dbReference type="GO" id="GO:0008757">
    <property type="term" value="F:S-adenosylmethionine-dependent methyltransferase activity"/>
    <property type="evidence" value="ECO:0007669"/>
    <property type="project" value="InterPro"/>
</dbReference>
<feature type="non-terminal residue" evidence="5">
    <location>
        <position position="232"/>
    </location>
</feature>
<dbReference type="InterPro" id="IPR000780">
    <property type="entry name" value="CheR_MeTrfase"/>
</dbReference>
<dbReference type="PANTHER" id="PTHR24422">
    <property type="entry name" value="CHEMOTAXIS PROTEIN METHYLTRANSFERASE"/>
    <property type="match status" value="1"/>
</dbReference>